<dbReference type="GO" id="GO:0016707">
    <property type="term" value="F:gibberellin 3-beta-dioxygenase activity"/>
    <property type="evidence" value="ECO:0007669"/>
    <property type="project" value="UniProtKB-EC"/>
</dbReference>
<dbReference type="FunFam" id="2.60.120.330:FF:000013">
    <property type="entry name" value="Gibberellin 3-beta-dioxygenase 1"/>
    <property type="match status" value="1"/>
</dbReference>
<dbReference type="EMBL" id="BT149600">
    <property type="protein sequence ID" value="AFK49394.1"/>
    <property type="molecule type" value="mRNA"/>
</dbReference>
<sequence length="362" mass="40560">MFIFEKMATLSEAYREHPLNLHHIIPLDFSSAPNLPESHAWSLSKDDHDDDYLSNSNGSPSIPIIDLMDPNAMELIGHACENWGAFQLKNHGIPLSIIQEVENEAKRLFALPADHKLKALRSSGGATGYGSARISPFFPKFMWHEGFTIMGSPSEDVKKIWPNDYARFCDLMENYQKQMKVLAEQLTRMMLNFLDISNGENKSQWDIGSSSNMCGVVQPNFYPPCPDPTRAMGLAPHTDTSLFTILHQTQTATGLQVFNEGTKAWVPVHPHRNLLVVNTGDLFHIMSNARFRCALHRVTTNKTVQRYSVAYFHCPPSDYVVFPLVGGVNNSVARFRGVTVKEYVGIKSKNFGEALSLISTSN</sequence>
<evidence type="ECO:0000256" key="2">
    <source>
        <dbReference type="ARBA" id="ARBA00004972"/>
    </source>
</evidence>
<dbReference type="InterPro" id="IPR027443">
    <property type="entry name" value="IPNS-like_sf"/>
</dbReference>
<comment type="similarity">
    <text evidence="8">Belongs to the iron/ascorbate-dependent oxidoreductase family. GA3OX subfamily.</text>
</comment>
<evidence type="ECO:0000256" key="3">
    <source>
        <dbReference type="ARBA" id="ARBA00022723"/>
    </source>
</evidence>
<keyword evidence="3 10" id="KW-0479">Metal-binding</keyword>
<dbReference type="PANTHER" id="PTHR47990">
    <property type="entry name" value="2-OXOGLUTARATE (2OG) AND FE(II)-DEPENDENT OXYGENASE SUPERFAMILY PROTEIN-RELATED"/>
    <property type="match status" value="1"/>
</dbReference>
<evidence type="ECO:0000256" key="8">
    <source>
        <dbReference type="ARBA" id="ARBA00061560"/>
    </source>
</evidence>
<evidence type="ECO:0000256" key="10">
    <source>
        <dbReference type="RuleBase" id="RU003682"/>
    </source>
</evidence>
<organism evidence="12">
    <name type="scientific">Lotus japonicus</name>
    <name type="common">Lotus corniculatus var. japonicus</name>
    <dbReference type="NCBI Taxonomy" id="34305"/>
    <lineage>
        <taxon>Eukaryota</taxon>
        <taxon>Viridiplantae</taxon>
        <taxon>Streptophyta</taxon>
        <taxon>Embryophyta</taxon>
        <taxon>Tracheophyta</taxon>
        <taxon>Spermatophyta</taxon>
        <taxon>Magnoliopsida</taxon>
        <taxon>eudicotyledons</taxon>
        <taxon>Gunneridae</taxon>
        <taxon>Pentapetalae</taxon>
        <taxon>rosids</taxon>
        <taxon>fabids</taxon>
        <taxon>Fabales</taxon>
        <taxon>Fabaceae</taxon>
        <taxon>Papilionoideae</taxon>
        <taxon>50 kb inversion clade</taxon>
        <taxon>NPAAA clade</taxon>
        <taxon>Hologalegina</taxon>
        <taxon>robinioid clade</taxon>
        <taxon>Loteae</taxon>
        <taxon>Lotus</taxon>
    </lineage>
</organism>
<evidence type="ECO:0000313" key="12">
    <source>
        <dbReference type="EMBL" id="AFK49394.1"/>
    </source>
</evidence>
<dbReference type="SUPFAM" id="SSF51197">
    <property type="entry name" value="Clavaminate synthase-like"/>
    <property type="match status" value="1"/>
</dbReference>
<keyword evidence="5 10" id="KW-0560">Oxidoreductase</keyword>
<proteinExistence type="evidence at transcript level"/>
<comment type="pathway">
    <text evidence="2">Hormone biosynthesis.</text>
</comment>
<dbReference type="AlphaFoldDB" id="I3TA52"/>
<protein>
    <recommendedName>
        <fullName evidence="9">gibberellin 3beta-dioxygenase</fullName>
        <ecNumber evidence="9">1.14.11.15</ecNumber>
    </recommendedName>
</protein>
<evidence type="ECO:0000256" key="9">
    <source>
        <dbReference type="ARBA" id="ARBA00066695"/>
    </source>
</evidence>
<dbReference type="InterPro" id="IPR005123">
    <property type="entry name" value="Oxoglu/Fe-dep_dioxygenase_dom"/>
</dbReference>
<dbReference type="InterPro" id="IPR044861">
    <property type="entry name" value="IPNS-like_FE2OG_OXY"/>
</dbReference>
<dbReference type="InterPro" id="IPR050231">
    <property type="entry name" value="Iron_ascorbate_oxido_reductase"/>
</dbReference>
<evidence type="ECO:0000256" key="4">
    <source>
        <dbReference type="ARBA" id="ARBA00022964"/>
    </source>
</evidence>
<dbReference type="GO" id="GO:0009686">
    <property type="term" value="P:gibberellin biosynthetic process"/>
    <property type="evidence" value="ECO:0007669"/>
    <property type="project" value="UniProtKB-ARBA"/>
</dbReference>
<dbReference type="GO" id="GO:0046872">
    <property type="term" value="F:metal ion binding"/>
    <property type="evidence" value="ECO:0007669"/>
    <property type="project" value="UniProtKB-KW"/>
</dbReference>
<evidence type="ECO:0000256" key="7">
    <source>
        <dbReference type="ARBA" id="ARBA00037909"/>
    </source>
</evidence>
<evidence type="ECO:0000256" key="6">
    <source>
        <dbReference type="ARBA" id="ARBA00023004"/>
    </source>
</evidence>
<dbReference type="InterPro" id="IPR026992">
    <property type="entry name" value="DIOX_N"/>
</dbReference>
<evidence type="ECO:0000256" key="5">
    <source>
        <dbReference type="ARBA" id="ARBA00023002"/>
    </source>
</evidence>
<evidence type="ECO:0000259" key="11">
    <source>
        <dbReference type="PROSITE" id="PS51471"/>
    </source>
</evidence>
<dbReference type="PROSITE" id="PS51471">
    <property type="entry name" value="FE2OG_OXY"/>
    <property type="match status" value="1"/>
</dbReference>
<name>I3TA52_LOTJA</name>
<dbReference type="Pfam" id="PF14226">
    <property type="entry name" value="DIOX_N"/>
    <property type="match status" value="1"/>
</dbReference>
<comment type="cofactor">
    <cofactor evidence="1">
        <name>L-ascorbate</name>
        <dbReference type="ChEBI" id="CHEBI:38290"/>
    </cofactor>
</comment>
<dbReference type="Pfam" id="PF03171">
    <property type="entry name" value="2OG-FeII_Oxy"/>
    <property type="match status" value="1"/>
</dbReference>
<accession>I3TA52</accession>
<dbReference type="Gene3D" id="2.60.120.330">
    <property type="entry name" value="B-lactam Antibiotic, Isopenicillin N Synthase, Chain"/>
    <property type="match status" value="1"/>
</dbReference>
<dbReference type="EC" id="1.14.11.15" evidence="9"/>
<comment type="pathway">
    <text evidence="7">Plant hormone biosynthesis; gibberellin biosynthesis.</text>
</comment>
<reference evidence="12" key="1">
    <citation type="submission" date="2012-05" db="EMBL/GenBank/DDBJ databases">
        <authorList>
            <person name="Krishnakumar V."/>
            <person name="Cheung F."/>
            <person name="Xiao Y."/>
            <person name="Chan A."/>
            <person name="Moskal W.A."/>
            <person name="Town C.D."/>
        </authorList>
    </citation>
    <scope>NUCLEOTIDE SEQUENCE</scope>
</reference>
<feature type="domain" description="Fe2OG dioxygenase" evidence="11">
    <location>
        <begin position="210"/>
        <end position="315"/>
    </location>
</feature>
<evidence type="ECO:0000256" key="1">
    <source>
        <dbReference type="ARBA" id="ARBA00001961"/>
    </source>
</evidence>
<keyword evidence="4" id="KW-0223">Dioxygenase</keyword>
<keyword evidence="6 10" id="KW-0408">Iron</keyword>